<dbReference type="RefSeq" id="XP_052905161.1">
    <property type="nucleotide sequence ID" value="XM_053048401.1"/>
</dbReference>
<dbReference type="EMBL" id="AKIJ01000002">
    <property type="protein sequence ID" value="KFG26606.1"/>
    <property type="molecule type" value="Genomic_DNA"/>
</dbReference>
<keyword evidence="3" id="KW-1185">Reference proteome</keyword>
<organism evidence="2 3">
    <name type="scientific">Nematocida ausubeli (strain ATCC PRA-371 / ERTm2)</name>
    <name type="common">Nematode killer fungus</name>
    <dbReference type="NCBI Taxonomy" id="1913371"/>
    <lineage>
        <taxon>Eukaryota</taxon>
        <taxon>Fungi</taxon>
        <taxon>Fungi incertae sedis</taxon>
        <taxon>Microsporidia</taxon>
        <taxon>Nematocida</taxon>
    </lineage>
</organism>
<feature type="compositionally biased region" description="Basic and acidic residues" evidence="1">
    <location>
        <begin position="173"/>
        <end position="190"/>
    </location>
</feature>
<dbReference type="GeneID" id="77675730"/>
<evidence type="ECO:0000313" key="3">
    <source>
        <dbReference type="Proteomes" id="UP000054524"/>
    </source>
</evidence>
<comment type="caution">
    <text evidence="2">The sequence shown here is derived from an EMBL/GenBank/DDBJ whole genome shotgun (WGS) entry which is preliminary data.</text>
</comment>
<dbReference type="Proteomes" id="UP000054524">
    <property type="component" value="Unassembled WGS sequence"/>
</dbReference>
<accession>A0A086J388</accession>
<name>A0A086J388_NEMA1</name>
<evidence type="ECO:0000313" key="2">
    <source>
        <dbReference type="EMBL" id="KFG26606.1"/>
    </source>
</evidence>
<evidence type="ECO:0000256" key="1">
    <source>
        <dbReference type="SAM" id="MobiDB-lite"/>
    </source>
</evidence>
<dbReference type="AlphaFoldDB" id="A0A086J388"/>
<protein>
    <submittedName>
        <fullName evidence="2">Uncharacterized protein</fullName>
    </submittedName>
</protein>
<dbReference type="HOGENOM" id="CLU_1441419_0_0_1"/>
<sequence length="198" mass="22978">MSERDAYPEENNDMFEFDAPQIKDFTKKEYQTQKKRIEMLLEIHGNPGVPQDPSKEAKKKTTKKVPAAAPRKTFFSEIFKGEAVHAKENKKVEGGMPHEQPENPFDQSVDDEWFRKKEEEILQFQDMSVRGILKPDSETANLLTRDLFGSDDEKDILPQLRVIATPPIKKTKQEMHSAEFNKEDIEELSRSFKSSLYK</sequence>
<proteinExistence type="predicted"/>
<feature type="region of interest" description="Disordered" evidence="1">
    <location>
        <begin position="43"/>
        <end position="68"/>
    </location>
</feature>
<feature type="region of interest" description="Disordered" evidence="1">
    <location>
        <begin position="173"/>
        <end position="198"/>
    </location>
</feature>
<gene>
    <name evidence="2" type="ORF">NESG_00757</name>
</gene>
<reference evidence="2 3" key="1">
    <citation type="journal article" date="2014" name="Genome Announc.">
        <title>Genome Sequence of the Microsporidian Species Nematocida sp1 Strain ERTm6 (ATCC PRA-372).</title>
        <authorList>
            <person name="Bakowski M.A."/>
            <person name="Priest M."/>
            <person name="Young S."/>
            <person name="Cuomo C.A."/>
            <person name="Troemel E.R."/>
        </authorList>
    </citation>
    <scope>NUCLEOTIDE SEQUENCE [LARGE SCALE GENOMIC DNA]</scope>
    <source>
        <strain evidence="2 3">ERTm6</strain>
    </source>
</reference>